<protein>
    <recommendedName>
        <fullName evidence="3">DUF3189 family protein</fullName>
    </recommendedName>
</protein>
<evidence type="ECO:0000313" key="2">
    <source>
        <dbReference type="Proteomes" id="UP001232445"/>
    </source>
</evidence>
<dbReference type="RefSeq" id="WP_307335094.1">
    <property type="nucleotide sequence ID" value="NZ_JAUSUQ010000001.1"/>
</dbReference>
<dbReference type="Proteomes" id="UP001232445">
    <property type="component" value="Unassembled WGS sequence"/>
</dbReference>
<evidence type="ECO:0000313" key="1">
    <source>
        <dbReference type="EMBL" id="MDQ0337756.1"/>
    </source>
</evidence>
<dbReference type="Pfam" id="PF11385">
    <property type="entry name" value="DUF3189"/>
    <property type="match status" value="1"/>
</dbReference>
<reference evidence="1 2" key="1">
    <citation type="submission" date="2023-07" db="EMBL/GenBank/DDBJ databases">
        <title>Genomic Encyclopedia of Type Strains, Phase IV (KMG-IV): sequencing the most valuable type-strain genomes for metagenomic binning, comparative biology and taxonomic classification.</title>
        <authorList>
            <person name="Goeker M."/>
        </authorList>
    </citation>
    <scope>NUCLEOTIDE SEQUENCE [LARGE SCALE GENOMIC DNA]</scope>
    <source>
        <strain evidence="1 2">DSM 17740</strain>
    </source>
</reference>
<proteinExistence type="predicted"/>
<comment type="caution">
    <text evidence="1">The sequence shown here is derived from an EMBL/GenBank/DDBJ whole genome shotgun (WGS) entry which is preliminary data.</text>
</comment>
<dbReference type="EMBL" id="JAUSUQ010000001">
    <property type="protein sequence ID" value="MDQ0337756.1"/>
    <property type="molecule type" value="Genomic_DNA"/>
</dbReference>
<name>A0ABU0CPD7_9BACI</name>
<organism evidence="1 2">
    <name type="scientific">Caldalkalibacillus uzonensis</name>
    <dbReference type="NCBI Taxonomy" id="353224"/>
    <lineage>
        <taxon>Bacteria</taxon>
        <taxon>Bacillati</taxon>
        <taxon>Bacillota</taxon>
        <taxon>Bacilli</taxon>
        <taxon>Bacillales</taxon>
        <taxon>Bacillaceae</taxon>
        <taxon>Caldalkalibacillus</taxon>
    </lineage>
</organism>
<keyword evidence="2" id="KW-1185">Reference proteome</keyword>
<accession>A0ABU0CPD7</accession>
<dbReference type="InterPro" id="IPR021525">
    <property type="entry name" value="DUF3189"/>
</dbReference>
<evidence type="ECO:0008006" key="3">
    <source>
        <dbReference type="Google" id="ProtNLM"/>
    </source>
</evidence>
<sequence length="156" mass="17449">MNIIYHCYGSAHSSIIAAAIHLGRLPSDRVPSKEEILALPDFDLARNDSLGHIFFKGRDEMGHAVYTAGMGSHHETVKRLLVEMIRLNGYNEESFKFVEALSTINNLAKLGGALSRRYGLVMIGRPLAAMGIRQSYQQLVELVHKTKEDVKLKESR</sequence>
<gene>
    <name evidence="1" type="ORF">J2S00_000526</name>
</gene>